<evidence type="ECO:0000313" key="3">
    <source>
        <dbReference type="Proteomes" id="UP000657574"/>
    </source>
</evidence>
<feature type="transmembrane region" description="Helical" evidence="1">
    <location>
        <begin position="130"/>
        <end position="155"/>
    </location>
</feature>
<name>A0A917P713_9ACTN</name>
<feature type="transmembrane region" description="Helical" evidence="1">
    <location>
        <begin position="92"/>
        <end position="109"/>
    </location>
</feature>
<dbReference type="Proteomes" id="UP000657574">
    <property type="component" value="Unassembled WGS sequence"/>
</dbReference>
<protein>
    <recommendedName>
        <fullName evidence="4">DUF2975 domain-containing protein</fullName>
    </recommendedName>
</protein>
<proteinExistence type="predicted"/>
<keyword evidence="3" id="KW-1185">Reference proteome</keyword>
<keyword evidence="1" id="KW-1133">Transmembrane helix</keyword>
<feature type="transmembrane region" description="Helical" evidence="1">
    <location>
        <begin position="12"/>
        <end position="34"/>
    </location>
</feature>
<feature type="transmembrane region" description="Helical" evidence="1">
    <location>
        <begin position="167"/>
        <end position="187"/>
    </location>
</feature>
<keyword evidence="1" id="KW-0812">Transmembrane</keyword>
<dbReference type="AlphaFoldDB" id="A0A917P713"/>
<accession>A0A917P713</accession>
<sequence>MTEDRKMLEPMATVVSVVLRILLALATAGLVLSVARGSWGSFSVCIADESSTSSATPGGFAAESGAQVDSIPRYCAETPDAHLRLLDALSDLPSTLLLISGLFLLYRFLQGAAREGVYTAQTASRLRLVGWWLLVGSLVVEIAEANARAALLAALAKDVGFSAETVLNMWTFPYLAVLTGLGLLTFARITRAGVSMREDLEGVV</sequence>
<dbReference type="EMBL" id="BMQA01000082">
    <property type="protein sequence ID" value="GGJ64860.1"/>
    <property type="molecule type" value="Genomic_DNA"/>
</dbReference>
<evidence type="ECO:0000313" key="2">
    <source>
        <dbReference type="EMBL" id="GGJ64860.1"/>
    </source>
</evidence>
<dbReference type="RefSeq" id="WP_189317038.1">
    <property type="nucleotide sequence ID" value="NZ_BMQA01000082.1"/>
</dbReference>
<organism evidence="2 3">
    <name type="scientific">Streptomyces brasiliensis</name>
    <dbReference type="NCBI Taxonomy" id="1954"/>
    <lineage>
        <taxon>Bacteria</taxon>
        <taxon>Bacillati</taxon>
        <taxon>Actinomycetota</taxon>
        <taxon>Actinomycetes</taxon>
        <taxon>Kitasatosporales</taxon>
        <taxon>Streptomycetaceae</taxon>
        <taxon>Streptomyces</taxon>
    </lineage>
</organism>
<evidence type="ECO:0000256" key="1">
    <source>
        <dbReference type="SAM" id="Phobius"/>
    </source>
</evidence>
<reference evidence="2" key="2">
    <citation type="submission" date="2020-09" db="EMBL/GenBank/DDBJ databases">
        <authorList>
            <person name="Sun Q."/>
            <person name="Ohkuma M."/>
        </authorList>
    </citation>
    <scope>NUCLEOTIDE SEQUENCE</scope>
    <source>
        <strain evidence="2">JCM 3086</strain>
    </source>
</reference>
<keyword evidence="1" id="KW-0472">Membrane</keyword>
<evidence type="ECO:0008006" key="4">
    <source>
        <dbReference type="Google" id="ProtNLM"/>
    </source>
</evidence>
<comment type="caution">
    <text evidence="2">The sequence shown here is derived from an EMBL/GenBank/DDBJ whole genome shotgun (WGS) entry which is preliminary data.</text>
</comment>
<gene>
    <name evidence="2" type="ORF">GCM10010121_089400</name>
</gene>
<reference evidence="2" key="1">
    <citation type="journal article" date="2014" name="Int. J. Syst. Evol. Microbiol.">
        <title>Complete genome sequence of Corynebacterium casei LMG S-19264T (=DSM 44701T), isolated from a smear-ripened cheese.</title>
        <authorList>
            <consortium name="US DOE Joint Genome Institute (JGI-PGF)"/>
            <person name="Walter F."/>
            <person name="Albersmeier A."/>
            <person name="Kalinowski J."/>
            <person name="Ruckert C."/>
        </authorList>
    </citation>
    <scope>NUCLEOTIDE SEQUENCE</scope>
    <source>
        <strain evidence="2">JCM 3086</strain>
    </source>
</reference>